<keyword evidence="1" id="KW-0240">DNA-directed RNA polymerase</keyword>
<dbReference type="AlphaFoldDB" id="A0A2Z6T6B4"/>
<keyword evidence="2" id="KW-1185">Reference proteome</keyword>
<dbReference type="RefSeq" id="WP_117117522.1">
    <property type="nucleotide sequence ID" value="NZ_BFBY01000001.1"/>
</dbReference>
<dbReference type="Gene3D" id="1.10.1740.10">
    <property type="match status" value="1"/>
</dbReference>
<dbReference type="InterPro" id="IPR013325">
    <property type="entry name" value="RNA_pol_sigma_r2"/>
</dbReference>
<dbReference type="EMBL" id="BFBY01000001">
    <property type="protein sequence ID" value="GBG04256.1"/>
    <property type="molecule type" value="Genomic_DNA"/>
</dbReference>
<dbReference type="Proteomes" id="UP000257317">
    <property type="component" value="Unassembled WGS sequence"/>
</dbReference>
<sequence>MIEKSERDLIIGVKNKNDDDLRELMHRYMPLVNNVKKRYYIRHYDNDDWDQDAMMICYETCCLFDFSLNKSFGAFYKTKLCNHARSLLRYELAKRREPYRKAISYEVATTNGLINEEGRELSITPGKDIYQNYLKNLSKLELVATLFLLGLMTQERACQLAQCSYMQLLQAKGRCKKKLSQEMK</sequence>
<keyword evidence="1" id="KW-0804">Transcription</keyword>
<evidence type="ECO:0000313" key="2">
    <source>
        <dbReference type="Proteomes" id="UP000257317"/>
    </source>
</evidence>
<dbReference type="SUPFAM" id="SSF88946">
    <property type="entry name" value="Sigma2 domain of RNA polymerase sigma factors"/>
    <property type="match status" value="1"/>
</dbReference>
<dbReference type="GO" id="GO:0006352">
    <property type="term" value="P:DNA-templated transcription initiation"/>
    <property type="evidence" value="ECO:0007669"/>
    <property type="project" value="InterPro"/>
</dbReference>
<accession>A0A2Z6T6B4</accession>
<gene>
    <name evidence="1" type="ORF">LrDSM24759_01700</name>
</gene>
<dbReference type="GO" id="GO:0003700">
    <property type="term" value="F:DNA-binding transcription factor activity"/>
    <property type="evidence" value="ECO:0007669"/>
    <property type="project" value="InterPro"/>
</dbReference>
<organism evidence="1 2">
    <name type="scientific">Lactobacillus rodentium</name>
    <dbReference type="NCBI Taxonomy" id="947835"/>
    <lineage>
        <taxon>Bacteria</taxon>
        <taxon>Bacillati</taxon>
        <taxon>Bacillota</taxon>
        <taxon>Bacilli</taxon>
        <taxon>Lactobacillales</taxon>
        <taxon>Lactobacillaceae</taxon>
        <taxon>Lactobacillus</taxon>
    </lineage>
</organism>
<proteinExistence type="predicted"/>
<comment type="caution">
    <text evidence="1">The sequence shown here is derived from an EMBL/GenBank/DDBJ whole genome shotgun (WGS) entry which is preliminary data.</text>
</comment>
<protein>
    <submittedName>
        <fullName evidence="1">DNA-directed RNA polymerase sigma-70 factor</fullName>
    </submittedName>
</protein>
<dbReference type="GO" id="GO:0000428">
    <property type="term" value="C:DNA-directed RNA polymerase complex"/>
    <property type="evidence" value="ECO:0007669"/>
    <property type="project" value="UniProtKB-KW"/>
</dbReference>
<reference evidence="2" key="1">
    <citation type="submission" date="2018-03" db="EMBL/GenBank/DDBJ databases">
        <title>New taxa in the Lactobacillus gasseri group.</title>
        <authorList>
            <person name="Tanizawa Y."/>
            <person name="Tohno M."/>
            <person name="Endo A."/>
            <person name="Arita M."/>
        </authorList>
    </citation>
    <scope>NUCLEOTIDE SEQUENCE [LARGE SCALE GENOMIC DNA]</scope>
    <source>
        <strain evidence="2">DSM 24759</strain>
    </source>
</reference>
<evidence type="ECO:0000313" key="1">
    <source>
        <dbReference type="EMBL" id="GBG04256.1"/>
    </source>
</evidence>
<name>A0A2Z6T6B4_9LACO</name>
<dbReference type="OrthoDB" id="1767844at2"/>